<accession>A0A8H7TMG1</accession>
<dbReference type="EMBL" id="JAFJYH010000065">
    <property type="protein sequence ID" value="KAG4421463.1"/>
    <property type="molecule type" value="Genomic_DNA"/>
</dbReference>
<dbReference type="Proteomes" id="UP000664132">
    <property type="component" value="Unassembled WGS sequence"/>
</dbReference>
<feature type="region of interest" description="Disordered" evidence="1">
    <location>
        <begin position="124"/>
        <end position="153"/>
    </location>
</feature>
<sequence length="153" mass="16212">MQGHQPPPNSLFQNDTACSGVLQTSSFHISVARFIRSVQHAVTPFDCSPRGGESSTGIFQVEPLTKLSSVRERITISTTASIEPETTAISITTTEAASNVDTVAAVAWFLAEYIGTSAAAAALKPNPDSPTKLDDKKCPDLKSKSSDCTGKRL</sequence>
<evidence type="ECO:0000313" key="2">
    <source>
        <dbReference type="EMBL" id="KAG4421463.1"/>
    </source>
</evidence>
<comment type="caution">
    <text evidence="2">The sequence shown here is derived from an EMBL/GenBank/DDBJ whole genome shotgun (WGS) entry which is preliminary data.</text>
</comment>
<proteinExistence type="predicted"/>
<evidence type="ECO:0000256" key="1">
    <source>
        <dbReference type="SAM" id="MobiDB-lite"/>
    </source>
</evidence>
<name>A0A8H7TMG1_9HELO</name>
<gene>
    <name evidence="2" type="ORF">IFR04_005413</name>
</gene>
<dbReference type="AlphaFoldDB" id="A0A8H7TMG1"/>
<reference evidence="2" key="1">
    <citation type="submission" date="2021-02" db="EMBL/GenBank/DDBJ databases">
        <title>Genome sequence Cadophora malorum strain M34.</title>
        <authorList>
            <person name="Stefanovic E."/>
            <person name="Vu D."/>
            <person name="Scully C."/>
            <person name="Dijksterhuis J."/>
            <person name="Roader J."/>
            <person name="Houbraken J."/>
        </authorList>
    </citation>
    <scope>NUCLEOTIDE SEQUENCE</scope>
    <source>
        <strain evidence="2">M34</strain>
    </source>
</reference>
<keyword evidence="3" id="KW-1185">Reference proteome</keyword>
<evidence type="ECO:0000313" key="3">
    <source>
        <dbReference type="Proteomes" id="UP000664132"/>
    </source>
</evidence>
<feature type="compositionally biased region" description="Basic and acidic residues" evidence="1">
    <location>
        <begin position="131"/>
        <end position="145"/>
    </location>
</feature>
<protein>
    <submittedName>
        <fullName evidence="2">Uncharacterized protein</fullName>
    </submittedName>
</protein>
<organism evidence="2 3">
    <name type="scientific">Cadophora malorum</name>
    <dbReference type="NCBI Taxonomy" id="108018"/>
    <lineage>
        <taxon>Eukaryota</taxon>
        <taxon>Fungi</taxon>
        <taxon>Dikarya</taxon>
        <taxon>Ascomycota</taxon>
        <taxon>Pezizomycotina</taxon>
        <taxon>Leotiomycetes</taxon>
        <taxon>Helotiales</taxon>
        <taxon>Ploettnerulaceae</taxon>
        <taxon>Cadophora</taxon>
    </lineage>
</organism>